<sequence length="93" mass="10732">MNNLVWEKAKSSRSHCRKCNNYIFMGANRLKVSAKFGTRNGFIFYCEACATSDPQFLYNLGAPAYREVTSPTIFFGEGRFRKYLRKIRISDGD</sequence>
<evidence type="ECO:0000256" key="2">
    <source>
        <dbReference type="ARBA" id="ARBA00022833"/>
    </source>
</evidence>
<dbReference type="AlphaFoldDB" id="A0A1F7X3L6"/>
<evidence type="ECO:0000313" key="5">
    <source>
        <dbReference type="Proteomes" id="UP000176939"/>
    </source>
</evidence>
<accession>A0A1F7X3L6</accession>
<evidence type="ECO:0000313" key="4">
    <source>
        <dbReference type="EMBL" id="OGM09289.1"/>
    </source>
</evidence>
<organism evidence="4 5">
    <name type="scientific">Candidatus Woesebacteria bacterium RBG_13_36_22</name>
    <dbReference type="NCBI Taxonomy" id="1802478"/>
    <lineage>
        <taxon>Bacteria</taxon>
        <taxon>Candidatus Woeseibacteriota</taxon>
    </lineage>
</organism>
<keyword evidence="1" id="KW-0479">Metal-binding</keyword>
<protein>
    <recommendedName>
        <fullName evidence="3">PARP-type domain-containing protein</fullName>
    </recommendedName>
</protein>
<gene>
    <name evidence="4" type="ORF">A2Z67_05100</name>
</gene>
<keyword evidence="2" id="KW-0862">Zinc</keyword>
<dbReference type="InterPro" id="IPR001510">
    <property type="entry name" value="Znf_PARP"/>
</dbReference>
<dbReference type="EMBL" id="MGFQ01000024">
    <property type="protein sequence ID" value="OGM09289.1"/>
    <property type="molecule type" value="Genomic_DNA"/>
</dbReference>
<dbReference type="PROSITE" id="PS50064">
    <property type="entry name" value="ZF_PARP_2"/>
    <property type="match status" value="1"/>
</dbReference>
<comment type="caution">
    <text evidence="4">The sequence shown here is derived from an EMBL/GenBank/DDBJ whole genome shotgun (WGS) entry which is preliminary data.</text>
</comment>
<dbReference type="Proteomes" id="UP000176939">
    <property type="component" value="Unassembled WGS sequence"/>
</dbReference>
<feature type="domain" description="PARP-type" evidence="3">
    <location>
        <begin position="4"/>
        <end position="30"/>
    </location>
</feature>
<evidence type="ECO:0000256" key="1">
    <source>
        <dbReference type="ARBA" id="ARBA00022723"/>
    </source>
</evidence>
<dbReference type="GO" id="GO:0003677">
    <property type="term" value="F:DNA binding"/>
    <property type="evidence" value="ECO:0007669"/>
    <property type="project" value="InterPro"/>
</dbReference>
<reference evidence="4 5" key="1">
    <citation type="journal article" date="2016" name="Nat. Commun.">
        <title>Thousands of microbial genomes shed light on interconnected biogeochemical processes in an aquifer system.</title>
        <authorList>
            <person name="Anantharaman K."/>
            <person name="Brown C.T."/>
            <person name="Hug L.A."/>
            <person name="Sharon I."/>
            <person name="Castelle C.J."/>
            <person name="Probst A.J."/>
            <person name="Thomas B.C."/>
            <person name="Singh A."/>
            <person name="Wilkins M.J."/>
            <person name="Karaoz U."/>
            <person name="Brodie E.L."/>
            <person name="Williams K.H."/>
            <person name="Hubbard S.S."/>
            <person name="Banfield J.F."/>
        </authorList>
    </citation>
    <scope>NUCLEOTIDE SEQUENCE [LARGE SCALE GENOMIC DNA]</scope>
</reference>
<name>A0A1F7X3L6_9BACT</name>
<dbReference type="GO" id="GO:0008270">
    <property type="term" value="F:zinc ion binding"/>
    <property type="evidence" value="ECO:0007669"/>
    <property type="project" value="InterPro"/>
</dbReference>
<proteinExistence type="predicted"/>
<evidence type="ECO:0000259" key="3">
    <source>
        <dbReference type="PROSITE" id="PS50064"/>
    </source>
</evidence>